<dbReference type="PRINTS" id="PR00145">
    <property type="entry name" value="ARGSUCLYASE"/>
</dbReference>
<comment type="catalytic activity">
    <reaction evidence="6">
        <text>2-(N(omega)-L-arginino)succinate = fumarate + L-arginine</text>
        <dbReference type="Rhea" id="RHEA:24020"/>
        <dbReference type="ChEBI" id="CHEBI:29806"/>
        <dbReference type="ChEBI" id="CHEBI:32682"/>
        <dbReference type="ChEBI" id="CHEBI:57472"/>
        <dbReference type="EC" id="4.3.2.1"/>
    </reaction>
</comment>
<reference evidence="9 10" key="1">
    <citation type="submission" date="2017-09" db="EMBL/GenBank/DDBJ databases">
        <title>Depth-based differentiation of microbial function through sediment-hosted aquifers and enrichment of novel symbionts in the deep terrestrial subsurface.</title>
        <authorList>
            <person name="Probst A.J."/>
            <person name="Ladd B."/>
            <person name="Jarett J.K."/>
            <person name="Geller-Mcgrath D.E."/>
            <person name="Sieber C.M."/>
            <person name="Emerson J.B."/>
            <person name="Anantharaman K."/>
            <person name="Thomas B.C."/>
            <person name="Malmstrom R."/>
            <person name="Stieglmeier M."/>
            <person name="Klingl A."/>
            <person name="Woyke T."/>
            <person name="Ryan C.M."/>
            <person name="Banfield J.F."/>
        </authorList>
    </citation>
    <scope>NUCLEOTIDE SEQUENCE [LARGE SCALE GENOMIC DNA]</scope>
    <source>
        <strain evidence="9">CG08_land_8_20_14_0_20_45_16</strain>
    </source>
</reference>
<dbReference type="Proteomes" id="UP000231343">
    <property type="component" value="Unassembled WGS sequence"/>
</dbReference>
<keyword evidence="4 6" id="KW-0028">Amino-acid biosynthesis</keyword>
<gene>
    <name evidence="6 9" type="primary">argH</name>
    <name evidence="9" type="ORF">COT42_02820</name>
</gene>
<comment type="subcellular location">
    <subcellularLocation>
        <location evidence="6">Cytoplasm</location>
    </subcellularLocation>
</comment>
<evidence type="ECO:0000256" key="5">
    <source>
        <dbReference type="ARBA" id="ARBA00023239"/>
    </source>
</evidence>
<dbReference type="InterPro" id="IPR029419">
    <property type="entry name" value="Arg_succ_lyase_C"/>
</dbReference>
<sequence length="471" mass="52452">MAKRTKKTEKNKKLWAGRFSKSMAKSAEVFSASVHYDVRLYKYDIGQSIAYAKTLIKAGVLTTQESAKIIKALTEIGKGIGSGKIKLLSELEDIHMNIETFLIDKVGNVGKKLHSGRSRNDQVATDFRMFVRAECLLVTTLLMNLQTVLLELAEKQIKVIMPGYTHMQKAQPILFSHYLMAYYEMFERDKKRLECVRSEADVMTLGSGALAGTNFKIDREGLAKELGFAQISKNSLDAVSDRDFAIDLVAACSMIMMHLSRFSEELIIWASDEFDFIELCDQYSTGSSIMPQKKNPDMAELSRGKTGRVYGHLMGLLTVMKGLPLAYNRDLQEDKEAVFSAVDTVKATLGIFAEMVATLTVNTAKMDKAAKCGFLTATDLAYYLVNHGVPFREAHEIIGKLVAYCEESNMQLEYLSLQQLKQFSEKFGYDATKILSAQSSVLAKDLVGGTAPGRVKEAIKRARKNLTAHKA</sequence>
<dbReference type="GO" id="GO:0004056">
    <property type="term" value="F:argininosuccinate lyase activity"/>
    <property type="evidence" value="ECO:0007669"/>
    <property type="project" value="UniProtKB-UniRule"/>
</dbReference>
<evidence type="ECO:0000259" key="7">
    <source>
        <dbReference type="Pfam" id="PF00206"/>
    </source>
</evidence>
<dbReference type="NCBIfam" id="TIGR00838">
    <property type="entry name" value="argH"/>
    <property type="match status" value="1"/>
</dbReference>
<dbReference type="PANTHER" id="PTHR43814:SF1">
    <property type="entry name" value="ARGININOSUCCINATE LYASE"/>
    <property type="match status" value="1"/>
</dbReference>
<dbReference type="InterPro" id="IPR024083">
    <property type="entry name" value="Fumarase/histidase_N"/>
</dbReference>
<dbReference type="PRINTS" id="PR00149">
    <property type="entry name" value="FUMRATELYASE"/>
</dbReference>
<dbReference type="InterPro" id="IPR000362">
    <property type="entry name" value="Fumarate_lyase_fam"/>
</dbReference>
<dbReference type="Pfam" id="PF14698">
    <property type="entry name" value="ASL_C2"/>
    <property type="match status" value="1"/>
</dbReference>
<dbReference type="InterPro" id="IPR008948">
    <property type="entry name" value="L-Aspartase-like"/>
</dbReference>
<dbReference type="AlphaFoldDB" id="A0A2H0XZE9"/>
<evidence type="ECO:0000256" key="2">
    <source>
        <dbReference type="ARBA" id="ARBA00012338"/>
    </source>
</evidence>
<evidence type="ECO:0000256" key="6">
    <source>
        <dbReference type="HAMAP-Rule" id="MF_00006"/>
    </source>
</evidence>
<feature type="domain" description="Fumarate lyase N-terminal" evidence="7">
    <location>
        <begin position="17"/>
        <end position="311"/>
    </location>
</feature>
<dbReference type="FunFam" id="1.10.40.30:FF:000001">
    <property type="entry name" value="Argininosuccinate lyase"/>
    <property type="match status" value="1"/>
</dbReference>
<evidence type="ECO:0000313" key="10">
    <source>
        <dbReference type="Proteomes" id="UP000231343"/>
    </source>
</evidence>
<dbReference type="InterPro" id="IPR009049">
    <property type="entry name" value="Argininosuccinate_lyase"/>
</dbReference>
<evidence type="ECO:0000256" key="1">
    <source>
        <dbReference type="ARBA" id="ARBA00004941"/>
    </source>
</evidence>
<comment type="similarity">
    <text evidence="6">Belongs to the lyase 1 family. Argininosuccinate lyase subfamily.</text>
</comment>
<dbReference type="FunFam" id="1.10.275.10:FF:000002">
    <property type="entry name" value="Argininosuccinate lyase"/>
    <property type="match status" value="1"/>
</dbReference>
<evidence type="ECO:0000256" key="3">
    <source>
        <dbReference type="ARBA" id="ARBA00022571"/>
    </source>
</evidence>
<dbReference type="GO" id="GO:0042450">
    <property type="term" value="P:L-arginine biosynthetic process via ornithine"/>
    <property type="evidence" value="ECO:0007669"/>
    <property type="project" value="UniProtKB-UniRule"/>
</dbReference>
<dbReference type="Pfam" id="PF00206">
    <property type="entry name" value="Lyase_1"/>
    <property type="match status" value="1"/>
</dbReference>
<dbReference type="InterPro" id="IPR022761">
    <property type="entry name" value="Fumarate_lyase_N"/>
</dbReference>
<comment type="pathway">
    <text evidence="1 6">Amino-acid biosynthesis; L-arginine biosynthesis; L-arginine from L-ornithine and carbamoyl phosphate: step 3/3.</text>
</comment>
<proteinExistence type="inferred from homology"/>
<keyword evidence="5 6" id="KW-0456">Lyase</keyword>
<dbReference type="HAMAP" id="MF_00006">
    <property type="entry name" value="Arg_succ_lyase"/>
    <property type="match status" value="1"/>
</dbReference>
<dbReference type="PROSITE" id="PS00163">
    <property type="entry name" value="FUMARATE_LYASES"/>
    <property type="match status" value="1"/>
</dbReference>
<protein>
    <recommendedName>
        <fullName evidence="2 6">Argininosuccinate lyase</fullName>
        <shortName evidence="6">ASAL</shortName>
        <ecNumber evidence="2 6">4.3.2.1</ecNumber>
    </recommendedName>
    <alternativeName>
        <fullName evidence="6">Arginosuccinase</fullName>
    </alternativeName>
</protein>
<name>A0A2H0XZE9_UNCSA</name>
<evidence type="ECO:0000313" key="9">
    <source>
        <dbReference type="EMBL" id="PIS30475.1"/>
    </source>
</evidence>
<organism evidence="9 10">
    <name type="scientific">Candidatus Saganbacteria bacterium CG08_land_8_20_14_0_20_45_16</name>
    <dbReference type="NCBI Taxonomy" id="2014293"/>
    <lineage>
        <taxon>Bacteria</taxon>
        <taxon>Bacillati</taxon>
        <taxon>Saganbacteria</taxon>
    </lineage>
</organism>
<comment type="caution">
    <text evidence="9">The sequence shown here is derived from an EMBL/GenBank/DDBJ whole genome shotgun (WGS) entry which is preliminary data.</text>
</comment>
<dbReference type="GO" id="GO:0005829">
    <property type="term" value="C:cytosol"/>
    <property type="evidence" value="ECO:0007669"/>
    <property type="project" value="TreeGrafter"/>
</dbReference>
<evidence type="ECO:0000256" key="4">
    <source>
        <dbReference type="ARBA" id="ARBA00022605"/>
    </source>
</evidence>
<dbReference type="EMBL" id="PEYM01000054">
    <property type="protein sequence ID" value="PIS30475.1"/>
    <property type="molecule type" value="Genomic_DNA"/>
</dbReference>
<dbReference type="Gene3D" id="1.10.40.30">
    <property type="entry name" value="Fumarase/aspartase (C-terminal domain)"/>
    <property type="match status" value="1"/>
</dbReference>
<keyword evidence="3 6" id="KW-0055">Arginine biosynthesis</keyword>
<dbReference type="PANTHER" id="PTHR43814">
    <property type="entry name" value="ARGININOSUCCINATE LYASE"/>
    <property type="match status" value="1"/>
</dbReference>
<dbReference type="EC" id="4.3.2.1" evidence="2 6"/>
<dbReference type="UniPathway" id="UPA00068">
    <property type="reaction ID" value="UER00114"/>
</dbReference>
<evidence type="ECO:0000259" key="8">
    <source>
        <dbReference type="Pfam" id="PF14698"/>
    </source>
</evidence>
<accession>A0A2H0XZE9</accession>
<dbReference type="Gene3D" id="1.10.275.10">
    <property type="entry name" value="Fumarase/aspartase (N-terminal domain)"/>
    <property type="match status" value="1"/>
</dbReference>
<keyword evidence="6" id="KW-0963">Cytoplasm</keyword>
<dbReference type="SUPFAM" id="SSF48557">
    <property type="entry name" value="L-aspartase-like"/>
    <property type="match status" value="1"/>
</dbReference>
<dbReference type="Gene3D" id="1.20.200.10">
    <property type="entry name" value="Fumarase/aspartase (Central domain)"/>
    <property type="match status" value="1"/>
</dbReference>
<dbReference type="CDD" id="cd01359">
    <property type="entry name" value="Argininosuccinate_lyase"/>
    <property type="match status" value="1"/>
</dbReference>
<dbReference type="FunFam" id="1.20.200.10:FF:000002">
    <property type="entry name" value="Argininosuccinate lyase"/>
    <property type="match status" value="1"/>
</dbReference>
<dbReference type="InterPro" id="IPR020557">
    <property type="entry name" value="Fumarate_lyase_CS"/>
</dbReference>
<feature type="domain" description="Argininosuccinate lyase C-terminal" evidence="8">
    <location>
        <begin position="374"/>
        <end position="441"/>
    </location>
</feature>